<dbReference type="PANTHER" id="PTHR31642">
    <property type="entry name" value="TRICHOTHECENE 3-O-ACETYLTRANSFERASE"/>
    <property type="match status" value="1"/>
</dbReference>
<dbReference type="GO" id="GO:0044550">
    <property type="term" value="P:secondary metabolite biosynthetic process"/>
    <property type="evidence" value="ECO:0007669"/>
    <property type="project" value="TreeGrafter"/>
</dbReference>
<dbReference type="Pfam" id="PF02458">
    <property type="entry name" value="Transferase"/>
    <property type="match status" value="1"/>
</dbReference>
<dbReference type="InterPro" id="IPR050317">
    <property type="entry name" value="Plant_Fungal_Acyltransferase"/>
</dbReference>
<sequence>MESLASSIQPEVVPLNVLDTQGSFSNIPFVFFYENKAGEADFMQADLLRDSFYRMLRFFPMLVGHVKSKGFGNVSVVIDPANLNAPDYSEDSSDVHFDELKAAGFRWSAWPEGVATAGPMVKADKKGVIRLINVHVVRLKENSGVMVYFSIPHYVVDGESHMEVMRRWCKIYELMRAGEQDAVDALPGYGFDRAVIKGSLPKERAPLDDETRAGFSDSTYMSEWFSWISPKLRGYILSKVTGRQHAEAHLFHVSAATFESLRTALREHVPGIDDLPVNEILYALVSKTLVQSQILAGYGGKGGATTMIAVVFELRKVLGLDHKDFIGNVLMPKLTLQSTEELGQPTSAETLAQTINANADIVRSVSAPQVGSFVDMVLAQPSAFTRPVVRYLPNKTAISFVYDLMPNMYEADFGYGRPEWVSPIEPFRAHACLLLTPRDPTDGFDVFLTAFPDVMKEVLKNEYWTDVAQLIY</sequence>
<evidence type="ECO:0000313" key="3">
    <source>
        <dbReference type="Proteomes" id="UP001140217"/>
    </source>
</evidence>
<dbReference type="SUPFAM" id="SSF52777">
    <property type="entry name" value="CoA-dependent acyltransferases"/>
    <property type="match status" value="1"/>
</dbReference>
<reference evidence="2" key="1">
    <citation type="submission" date="2022-07" db="EMBL/GenBank/DDBJ databases">
        <title>Phylogenomic reconstructions and comparative analyses of Kickxellomycotina fungi.</title>
        <authorList>
            <person name="Reynolds N.K."/>
            <person name="Stajich J.E."/>
            <person name="Barry K."/>
            <person name="Grigoriev I.V."/>
            <person name="Crous P."/>
            <person name="Smith M.E."/>
        </authorList>
    </citation>
    <scope>NUCLEOTIDE SEQUENCE</scope>
    <source>
        <strain evidence="2">NBRC 105414</strain>
    </source>
</reference>
<dbReference type="Gene3D" id="3.30.559.10">
    <property type="entry name" value="Chloramphenicol acetyltransferase-like domain"/>
    <property type="match status" value="2"/>
</dbReference>
<protein>
    <submittedName>
        <fullName evidence="2">Uncharacterized protein</fullName>
    </submittedName>
</protein>
<evidence type="ECO:0000313" key="2">
    <source>
        <dbReference type="EMBL" id="KAJ2785444.1"/>
    </source>
</evidence>
<comment type="caution">
    <text evidence="2">The sequence shown here is derived from an EMBL/GenBank/DDBJ whole genome shotgun (WGS) entry which is preliminary data.</text>
</comment>
<keyword evidence="1" id="KW-0808">Transferase</keyword>
<keyword evidence="3" id="KW-1185">Reference proteome</keyword>
<dbReference type="PANTHER" id="PTHR31642:SF310">
    <property type="entry name" value="FATTY ALCOHOL:CAFFEOYL-COA ACYLTRANSFERASE"/>
    <property type="match status" value="1"/>
</dbReference>
<dbReference type="AlphaFoldDB" id="A0A9W8HNC3"/>
<name>A0A9W8HNC3_9FUNG</name>
<dbReference type="Proteomes" id="UP001140217">
    <property type="component" value="Unassembled WGS sequence"/>
</dbReference>
<dbReference type="EMBL" id="JANBUL010000011">
    <property type="protein sequence ID" value="KAJ2785444.1"/>
    <property type="molecule type" value="Genomic_DNA"/>
</dbReference>
<proteinExistence type="predicted"/>
<dbReference type="OrthoDB" id="1862401at2759"/>
<gene>
    <name evidence="2" type="ORF">H4R18_000527</name>
</gene>
<evidence type="ECO:0000256" key="1">
    <source>
        <dbReference type="ARBA" id="ARBA00022679"/>
    </source>
</evidence>
<dbReference type="InterPro" id="IPR023213">
    <property type="entry name" value="CAT-like_dom_sf"/>
</dbReference>
<accession>A0A9W8HNC3</accession>
<organism evidence="2 3">
    <name type="scientific">Coemansia javaensis</name>
    <dbReference type="NCBI Taxonomy" id="2761396"/>
    <lineage>
        <taxon>Eukaryota</taxon>
        <taxon>Fungi</taxon>
        <taxon>Fungi incertae sedis</taxon>
        <taxon>Zoopagomycota</taxon>
        <taxon>Kickxellomycotina</taxon>
        <taxon>Kickxellomycetes</taxon>
        <taxon>Kickxellales</taxon>
        <taxon>Kickxellaceae</taxon>
        <taxon>Coemansia</taxon>
    </lineage>
</organism>
<dbReference type="GO" id="GO:0016747">
    <property type="term" value="F:acyltransferase activity, transferring groups other than amino-acyl groups"/>
    <property type="evidence" value="ECO:0007669"/>
    <property type="project" value="TreeGrafter"/>
</dbReference>